<dbReference type="PANTHER" id="PTHR40626:SF10">
    <property type="entry name" value="C2H2-TYPE DOMAIN-CONTAINING PROTEIN"/>
    <property type="match status" value="1"/>
</dbReference>
<dbReference type="GO" id="GO:0000785">
    <property type="term" value="C:chromatin"/>
    <property type="evidence" value="ECO:0007669"/>
    <property type="project" value="TreeGrafter"/>
</dbReference>
<keyword evidence="10" id="KW-1185">Reference proteome</keyword>
<keyword evidence="6" id="KW-0539">Nucleus</keyword>
<evidence type="ECO:0000256" key="2">
    <source>
        <dbReference type="ARBA" id="ARBA00022723"/>
    </source>
</evidence>
<keyword evidence="5" id="KW-0862">Zinc</keyword>
<keyword evidence="2" id="KW-0479">Metal-binding</keyword>
<dbReference type="AlphaFoldDB" id="A0A9P4MBJ4"/>
<evidence type="ECO:0000313" key="9">
    <source>
        <dbReference type="EMBL" id="KAF2099804.1"/>
    </source>
</evidence>
<evidence type="ECO:0000256" key="1">
    <source>
        <dbReference type="ARBA" id="ARBA00004123"/>
    </source>
</evidence>
<evidence type="ECO:0000256" key="3">
    <source>
        <dbReference type="ARBA" id="ARBA00022737"/>
    </source>
</evidence>
<feature type="region of interest" description="Disordered" evidence="7">
    <location>
        <begin position="19"/>
        <end position="44"/>
    </location>
</feature>
<dbReference type="EMBL" id="ML978125">
    <property type="protein sequence ID" value="KAF2099804.1"/>
    <property type="molecule type" value="Genomic_DNA"/>
</dbReference>
<dbReference type="Pfam" id="PF04082">
    <property type="entry name" value="Fungal_trans"/>
    <property type="match status" value="1"/>
</dbReference>
<dbReference type="GO" id="GO:0006351">
    <property type="term" value="P:DNA-templated transcription"/>
    <property type="evidence" value="ECO:0007669"/>
    <property type="project" value="InterPro"/>
</dbReference>
<organism evidence="9 10">
    <name type="scientific">Rhizodiscina lignyota</name>
    <dbReference type="NCBI Taxonomy" id="1504668"/>
    <lineage>
        <taxon>Eukaryota</taxon>
        <taxon>Fungi</taxon>
        <taxon>Dikarya</taxon>
        <taxon>Ascomycota</taxon>
        <taxon>Pezizomycotina</taxon>
        <taxon>Dothideomycetes</taxon>
        <taxon>Pleosporomycetidae</taxon>
        <taxon>Aulographales</taxon>
        <taxon>Rhizodiscinaceae</taxon>
        <taxon>Rhizodiscina</taxon>
    </lineage>
</organism>
<comment type="subcellular location">
    <subcellularLocation>
        <location evidence="1">Nucleus</location>
    </subcellularLocation>
</comment>
<dbReference type="GO" id="GO:0005634">
    <property type="term" value="C:nucleus"/>
    <property type="evidence" value="ECO:0007669"/>
    <property type="project" value="UniProtKB-SubCell"/>
</dbReference>
<dbReference type="GO" id="GO:0008270">
    <property type="term" value="F:zinc ion binding"/>
    <property type="evidence" value="ECO:0007669"/>
    <property type="project" value="UniProtKB-KW"/>
</dbReference>
<evidence type="ECO:0000256" key="5">
    <source>
        <dbReference type="ARBA" id="ARBA00022833"/>
    </source>
</evidence>
<dbReference type="InterPro" id="IPR007219">
    <property type="entry name" value="XnlR_reg_dom"/>
</dbReference>
<proteinExistence type="predicted"/>
<dbReference type="OrthoDB" id="10018191at2759"/>
<keyword evidence="4" id="KW-0863">Zinc-finger</keyword>
<dbReference type="Proteomes" id="UP000799772">
    <property type="component" value="Unassembled WGS sequence"/>
</dbReference>
<sequence length="765" mass="85443">MSALTVERSLTVVDIASTDMQGQSPPISPHFHSPGQGRPNGHQAGAPVAGIVEISTPQGIDNVTRLPYSDTSASSIRPNGHGLGETCITTITELSPDQPAVGSAAESSTRDSVISNAVQSNSNMFSPFTDFELNAMVSFDDMAANALLQPDINLAPLLHLDHPFSDSGNSATYQDDAILNTPPAITGATQSLAASNGNIRAPLDHTKLEQAAEKPSKFSFSEDMRQDLLRDIRARSMATFAGNIAVPRASIIQACIRTYIDCFDPHLPFIHIPTLVLQGSPSPLILAMCAIGSLYRLERKVAGDFYSLAEDLISSSEMHAKPRLRRLSNVFASPRQPFEAAQDLERPIWAVQCRLLLNVFALFAWDGGLVQEALNDQMALAQEFRRRAPLLERNKQADRWPCWQSWIEAESTKRQVLCKTMCAILIVDSLSAVTYGSLPGYYYEEAAMDMPGDDRLWRCLTSAQWHYEVDARSINPTMNVEQLLAHIMNEDAGAENMRERWYSSLFAVIVAMHALNVHILHIALAAESLRVLPLNRQESMRTTFWTDMNKALNKCQRAFNQGKTESDPWQDPLLFNCLAVLRIAFMREYTDGQKSFNRRVLLSCDPTTVCTEIRAYVLSEQQRGPRVTEAVTRAFLAMMLPMRAGANLVRKTAALTWSIEHAIAWWDTGLFFTRWVYSTECLQRQNTVLHPDEDQALRKIYNFMHSESDIEPEANSPLAAAVARVWASFLDDTWVWGVTPRMAWVLREFAKFYNSHWQDALSPAA</sequence>
<evidence type="ECO:0000256" key="7">
    <source>
        <dbReference type="SAM" id="MobiDB-lite"/>
    </source>
</evidence>
<keyword evidence="3" id="KW-0677">Repeat</keyword>
<name>A0A9P4MBJ4_9PEZI</name>
<dbReference type="CDD" id="cd12148">
    <property type="entry name" value="fungal_TF_MHR"/>
    <property type="match status" value="1"/>
</dbReference>
<dbReference type="GO" id="GO:0000978">
    <property type="term" value="F:RNA polymerase II cis-regulatory region sequence-specific DNA binding"/>
    <property type="evidence" value="ECO:0007669"/>
    <property type="project" value="InterPro"/>
</dbReference>
<comment type="caution">
    <text evidence="9">The sequence shown here is derived from an EMBL/GenBank/DDBJ whole genome shotgun (WGS) entry which is preliminary data.</text>
</comment>
<accession>A0A9P4MBJ4</accession>
<evidence type="ECO:0000259" key="8">
    <source>
        <dbReference type="Pfam" id="PF04082"/>
    </source>
</evidence>
<evidence type="ECO:0000313" key="10">
    <source>
        <dbReference type="Proteomes" id="UP000799772"/>
    </source>
</evidence>
<protein>
    <recommendedName>
        <fullName evidence="8">Xylanolytic transcriptional activator regulatory domain-containing protein</fullName>
    </recommendedName>
</protein>
<dbReference type="GO" id="GO:0000981">
    <property type="term" value="F:DNA-binding transcription factor activity, RNA polymerase II-specific"/>
    <property type="evidence" value="ECO:0007669"/>
    <property type="project" value="InterPro"/>
</dbReference>
<dbReference type="PANTHER" id="PTHR40626">
    <property type="entry name" value="MIP31509P"/>
    <property type="match status" value="1"/>
</dbReference>
<evidence type="ECO:0000256" key="6">
    <source>
        <dbReference type="ARBA" id="ARBA00023242"/>
    </source>
</evidence>
<reference evidence="9" key="1">
    <citation type="journal article" date="2020" name="Stud. Mycol.">
        <title>101 Dothideomycetes genomes: a test case for predicting lifestyles and emergence of pathogens.</title>
        <authorList>
            <person name="Haridas S."/>
            <person name="Albert R."/>
            <person name="Binder M."/>
            <person name="Bloem J."/>
            <person name="Labutti K."/>
            <person name="Salamov A."/>
            <person name="Andreopoulos B."/>
            <person name="Baker S."/>
            <person name="Barry K."/>
            <person name="Bills G."/>
            <person name="Bluhm B."/>
            <person name="Cannon C."/>
            <person name="Castanera R."/>
            <person name="Culley D."/>
            <person name="Daum C."/>
            <person name="Ezra D."/>
            <person name="Gonzalez J."/>
            <person name="Henrissat B."/>
            <person name="Kuo A."/>
            <person name="Liang C."/>
            <person name="Lipzen A."/>
            <person name="Lutzoni F."/>
            <person name="Magnuson J."/>
            <person name="Mondo S."/>
            <person name="Nolan M."/>
            <person name="Ohm R."/>
            <person name="Pangilinan J."/>
            <person name="Park H.-J."/>
            <person name="Ramirez L."/>
            <person name="Alfaro M."/>
            <person name="Sun H."/>
            <person name="Tritt A."/>
            <person name="Yoshinaga Y."/>
            <person name="Zwiers L.-H."/>
            <person name="Turgeon B."/>
            <person name="Goodwin S."/>
            <person name="Spatafora J."/>
            <person name="Crous P."/>
            <person name="Grigoriev I."/>
        </authorList>
    </citation>
    <scope>NUCLEOTIDE SEQUENCE</scope>
    <source>
        <strain evidence="9">CBS 133067</strain>
    </source>
</reference>
<feature type="domain" description="Xylanolytic transcriptional activator regulatory" evidence="8">
    <location>
        <begin position="257"/>
        <end position="466"/>
    </location>
</feature>
<evidence type="ECO:0000256" key="4">
    <source>
        <dbReference type="ARBA" id="ARBA00022771"/>
    </source>
</evidence>
<gene>
    <name evidence="9" type="ORF">NA57DRAFT_75310</name>
</gene>
<dbReference type="InterPro" id="IPR051059">
    <property type="entry name" value="VerF-like"/>
</dbReference>